<feature type="region of interest" description="Disordered" evidence="3">
    <location>
        <begin position="82"/>
        <end position="102"/>
    </location>
</feature>
<reference evidence="5" key="1">
    <citation type="journal article" date="2021" name="Proc. Natl. Acad. Sci. U.S.A.">
        <title>A Catalog of Tens of Thousands of Viruses from Human Metagenomes Reveals Hidden Associations with Chronic Diseases.</title>
        <authorList>
            <person name="Tisza M.J."/>
            <person name="Buck C.B."/>
        </authorList>
    </citation>
    <scope>NUCLEOTIDE SEQUENCE</scope>
    <source>
        <strain evidence="5">Ctg5k4</strain>
    </source>
</reference>
<dbReference type="Pfam" id="PF05065">
    <property type="entry name" value="Phage_capsid"/>
    <property type="match status" value="1"/>
</dbReference>
<dbReference type="Gene3D" id="3.30.2400.10">
    <property type="entry name" value="Major capsid protein gp5"/>
    <property type="match status" value="1"/>
</dbReference>
<keyword evidence="2" id="KW-0946">Virion</keyword>
<sequence length="385" mass="42386">MNKQLILDAKLRMKAKALVTAEEAEQELSARSAELLSQVDSVETDEELNKLDESIEATQRELEAKQLEVRNIKEEMERIEAEIRSINDKQPKPEEGKREKMNNNEKREALAGYIREAEFKQGVTKVDGGALVPVEVLAPHDKKKSTVDLSALVNVVKVNSASGKYPVISKSDAVMVSTEELVKNPELGKPNITSVDYSIVTYRGNVAISQEMIDDAAFDIIGKVAEDIKNQELNTKNAAIATVLKAATPKAAQGFDGLKDILNKELKPSYDAVLVVTQSMFAALDKVKDKEGNYMLQTDVTSPTGKSFAGKPIYEVEDKLLGNEGEMKAFIGDIKEFVTLFDRLQITVQWTDNAAYGQLLGSAVRFDVKKVDGDAGFFVTYTDAA</sequence>
<accession>A0A8S5M8Y6</accession>
<evidence type="ECO:0000313" key="5">
    <source>
        <dbReference type="EMBL" id="DAD78419.1"/>
    </source>
</evidence>
<dbReference type="EMBL" id="BK014843">
    <property type="protein sequence ID" value="DAD78419.1"/>
    <property type="molecule type" value="Genomic_DNA"/>
</dbReference>
<dbReference type="InterPro" id="IPR054612">
    <property type="entry name" value="Phage_capsid-like_C"/>
</dbReference>
<evidence type="ECO:0000256" key="2">
    <source>
        <dbReference type="ARBA" id="ARBA00022844"/>
    </source>
</evidence>
<evidence type="ECO:0000256" key="3">
    <source>
        <dbReference type="SAM" id="MobiDB-lite"/>
    </source>
</evidence>
<dbReference type="SUPFAM" id="SSF56563">
    <property type="entry name" value="Major capsid protein gp5"/>
    <property type="match status" value="1"/>
</dbReference>
<organism evidence="5">
    <name type="scientific">Siphoviridae sp. ctg5k4</name>
    <dbReference type="NCBI Taxonomy" id="2826418"/>
    <lineage>
        <taxon>Viruses</taxon>
        <taxon>Duplodnaviria</taxon>
        <taxon>Heunggongvirae</taxon>
        <taxon>Uroviricota</taxon>
        <taxon>Caudoviricetes</taxon>
    </lineage>
</organism>
<name>A0A8S5M8Y6_9CAUD</name>
<feature type="domain" description="Phage capsid-like C-terminal" evidence="4">
    <location>
        <begin position="145"/>
        <end position="357"/>
    </location>
</feature>
<comment type="subcellular location">
    <subcellularLocation>
        <location evidence="1">Virion</location>
    </subcellularLocation>
</comment>
<evidence type="ECO:0000256" key="1">
    <source>
        <dbReference type="ARBA" id="ARBA00004328"/>
    </source>
</evidence>
<evidence type="ECO:0000259" key="4">
    <source>
        <dbReference type="Pfam" id="PF05065"/>
    </source>
</evidence>
<dbReference type="InterPro" id="IPR024455">
    <property type="entry name" value="Phage_capsid"/>
</dbReference>
<dbReference type="NCBIfam" id="TIGR01554">
    <property type="entry name" value="major_cap_HK97"/>
    <property type="match status" value="1"/>
</dbReference>
<dbReference type="Gene3D" id="3.30.2320.10">
    <property type="entry name" value="hypothetical protein PF0899 domain"/>
    <property type="match status" value="1"/>
</dbReference>
<protein>
    <submittedName>
        <fullName evidence="5">Major capsid protein</fullName>
    </submittedName>
</protein>
<proteinExistence type="predicted"/>
<dbReference type="GO" id="GO:0044423">
    <property type="term" value="C:virion component"/>
    <property type="evidence" value="ECO:0007669"/>
    <property type="project" value="UniProtKB-KW"/>
</dbReference>